<organism evidence="9 10">
    <name type="scientific">Alistipes indistinctus YIT 12060</name>
    <dbReference type="NCBI Taxonomy" id="742725"/>
    <lineage>
        <taxon>Bacteria</taxon>
        <taxon>Pseudomonadati</taxon>
        <taxon>Bacteroidota</taxon>
        <taxon>Bacteroidia</taxon>
        <taxon>Bacteroidales</taxon>
        <taxon>Rikenellaceae</taxon>
        <taxon>Alistipes</taxon>
    </lineage>
</organism>
<keyword evidence="5 6" id="KW-0472">Membrane</keyword>
<dbReference type="GeneID" id="92816054"/>
<dbReference type="STRING" id="742725.HMPREF9450_00930"/>
<dbReference type="GO" id="GO:0022857">
    <property type="term" value="F:transmembrane transporter activity"/>
    <property type="evidence" value="ECO:0007669"/>
    <property type="project" value="TreeGrafter"/>
</dbReference>
<dbReference type="RefSeq" id="WP_009133736.1">
    <property type="nucleotide sequence ID" value="NZ_CP102250.1"/>
</dbReference>
<dbReference type="GO" id="GO:0005886">
    <property type="term" value="C:plasma membrane"/>
    <property type="evidence" value="ECO:0007669"/>
    <property type="project" value="UniProtKB-SubCell"/>
</dbReference>
<dbReference type="Pfam" id="PF12704">
    <property type="entry name" value="MacB_PCD"/>
    <property type="match status" value="1"/>
</dbReference>
<sequence length="818" mass="91096">MIRFFKISLKALQRFKTAAILNLLGLALAFTAFLVIVLHTWNEYNYDNYHPNKEHIFKVEFLRDNNTWEDGYARVLFEHLFSGSPQIRAYGIFMDYAFGPGVPMSPGAHPGELVYYEKVDRITPGFTDVIHFDILEGNVKAIADPDQVLIPESVARKFFGKESAVGKPIVLLDALSAGGKIKVSANQELNAVLYVGGVYRNFPENSRIRNVIYSGIPPQEMMHEWYTGGYRAYVLLEDPARAGTLAETLTEKNRELLSGLVIHKIRFRPLTDLYFAEKAKGDTAPGGNKQLTDILLVVAVLILVVAVVNYVNFSVALTPARIRGINTQKVLGCSVGTIRRNIVSEAIMMTVTAYLLALLVTSVVFRHGLLNRLLGNGLSLSDHLPLVGMTFALALIVGAIAGLYPAWHMTAYPPVMLLNGSFAATGRAKMLRKALIGFQYVVSIVLIICAFVIQLQHRYVSRTDVGFDKEHILQVRLSPGTGAKSELFRQKLIRHAGIVDVAFAEDEFVRDEGKAHIAYYYQNERLTQYWIGVSHNFPAVMGIPIVAGRDFRPGDEMPVAGHAVCIVNETAAKELASVSAGKRGEKTSADYRKIAGDTFLDYRTTVRIAGVFKDINFESLYRPIEPLGLWVASPGHYRYDKPYGYSYVKVTGNPLAAIDHIRVTLEELDPVYPPQIDFLDAAMDALYQKTRNQGTIVILFSLIAVLLAIMGVFGLVMFEAQSRRKEIAVRRVFGATVPEVLMLFNSGFVKIVLICFVVSVPLAWFGIHKWLESFAYRAPIRIWVFVVPLLLVLILTVLTVTFQSYRVATTNAVKSLKG</sequence>
<evidence type="ECO:0000256" key="2">
    <source>
        <dbReference type="ARBA" id="ARBA00022475"/>
    </source>
</evidence>
<evidence type="ECO:0000256" key="4">
    <source>
        <dbReference type="ARBA" id="ARBA00022989"/>
    </source>
</evidence>
<evidence type="ECO:0000256" key="6">
    <source>
        <dbReference type="SAM" id="Phobius"/>
    </source>
</evidence>
<evidence type="ECO:0000256" key="3">
    <source>
        <dbReference type="ARBA" id="ARBA00022692"/>
    </source>
</evidence>
<evidence type="ECO:0000313" key="10">
    <source>
        <dbReference type="Proteomes" id="UP000006008"/>
    </source>
</evidence>
<gene>
    <name evidence="9" type="ORF">HMPREF9450_00930</name>
</gene>
<feature type="domain" description="ABC3 transporter permease C-terminal" evidence="7">
    <location>
        <begin position="698"/>
        <end position="811"/>
    </location>
</feature>
<feature type="transmembrane region" description="Helical" evidence="6">
    <location>
        <begin position="696"/>
        <end position="719"/>
    </location>
</feature>
<evidence type="ECO:0000256" key="1">
    <source>
        <dbReference type="ARBA" id="ARBA00004651"/>
    </source>
</evidence>
<dbReference type="PANTHER" id="PTHR30572:SF18">
    <property type="entry name" value="ABC-TYPE MACROLIDE FAMILY EXPORT SYSTEM PERMEASE COMPONENT 2"/>
    <property type="match status" value="1"/>
</dbReference>
<dbReference type="PANTHER" id="PTHR30572">
    <property type="entry name" value="MEMBRANE COMPONENT OF TRANSPORTER-RELATED"/>
    <property type="match status" value="1"/>
</dbReference>
<dbReference type="OrthoDB" id="973461at2"/>
<dbReference type="AlphaFoldDB" id="G5H787"/>
<feature type="transmembrane region" description="Helical" evidence="6">
    <location>
        <begin position="294"/>
        <end position="313"/>
    </location>
</feature>
<feature type="domain" description="MacB-like periplasmic core" evidence="8">
    <location>
        <begin position="20"/>
        <end position="250"/>
    </location>
</feature>
<keyword evidence="2" id="KW-1003">Cell membrane</keyword>
<dbReference type="HOGENOM" id="CLU_008713_2_0_10"/>
<evidence type="ECO:0000259" key="8">
    <source>
        <dbReference type="Pfam" id="PF12704"/>
    </source>
</evidence>
<feature type="transmembrane region" description="Helical" evidence="6">
    <location>
        <begin position="20"/>
        <end position="41"/>
    </location>
</feature>
<protein>
    <submittedName>
        <fullName evidence="9">Uncharacterized protein</fullName>
    </submittedName>
</protein>
<evidence type="ECO:0000256" key="5">
    <source>
        <dbReference type="ARBA" id="ARBA00023136"/>
    </source>
</evidence>
<feature type="domain" description="ABC3 transporter permease C-terminal" evidence="7">
    <location>
        <begin position="297"/>
        <end position="413"/>
    </location>
</feature>
<keyword evidence="3 6" id="KW-0812">Transmembrane</keyword>
<name>G5H787_9BACT</name>
<feature type="transmembrane region" description="Helical" evidence="6">
    <location>
        <begin position="740"/>
        <end position="767"/>
    </location>
</feature>
<evidence type="ECO:0000313" key="9">
    <source>
        <dbReference type="EMBL" id="EHB92726.1"/>
    </source>
</evidence>
<proteinExistence type="predicted"/>
<dbReference type="Proteomes" id="UP000006008">
    <property type="component" value="Unassembled WGS sequence"/>
</dbReference>
<keyword evidence="4 6" id="KW-1133">Transmembrane helix</keyword>
<evidence type="ECO:0000259" key="7">
    <source>
        <dbReference type="Pfam" id="PF02687"/>
    </source>
</evidence>
<dbReference type="PATRIC" id="fig|742725.3.peg.985"/>
<comment type="caution">
    <text evidence="9">The sequence shown here is derived from an EMBL/GenBank/DDBJ whole genome shotgun (WGS) entry which is preliminary data.</text>
</comment>
<feature type="transmembrane region" description="Helical" evidence="6">
    <location>
        <begin position="782"/>
        <end position="802"/>
    </location>
</feature>
<reference evidence="9 10" key="1">
    <citation type="submission" date="2011-08" db="EMBL/GenBank/DDBJ databases">
        <title>The Genome Sequence of Alistipes indistinctus YIT 12060.</title>
        <authorList>
            <consortium name="The Broad Institute Genome Sequencing Platform"/>
            <person name="Earl A."/>
            <person name="Ward D."/>
            <person name="Feldgarden M."/>
            <person name="Gevers D."/>
            <person name="Morotomi M."/>
            <person name="Young S.K."/>
            <person name="Zeng Q."/>
            <person name="Gargeya S."/>
            <person name="Fitzgerald M."/>
            <person name="Haas B."/>
            <person name="Abouelleil A."/>
            <person name="Alvarado L."/>
            <person name="Arachchi H.M."/>
            <person name="Berlin A."/>
            <person name="Brown A."/>
            <person name="Chapman S.B."/>
            <person name="Chen Z."/>
            <person name="Dunbar C."/>
            <person name="Freedman E."/>
            <person name="Gearin G."/>
            <person name="Gellesch M."/>
            <person name="Goldberg J."/>
            <person name="Griggs A."/>
            <person name="Gujja S."/>
            <person name="Heiman D."/>
            <person name="Howarth C."/>
            <person name="Larson L."/>
            <person name="Lui A."/>
            <person name="MacDonald P.J.P."/>
            <person name="Montmayeur A."/>
            <person name="Murphy C."/>
            <person name="Neiman D."/>
            <person name="Pearson M."/>
            <person name="Priest M."/>
            <person name="Roberts A."/>
            <person name="Saif S."/>
            <person name="Shea T."/>
            <person name="Shenoy N."/>
            <person name="Sisk P."/>
            <person name="Stolte C."/>
            <person name="Sykes S."/>
            <person name="Wortman J."/>
            <person name="Nusbaum C."/>
            <person name="Birren B."/>
        </authorList>
    </citation>
    <scope>NUCLEOTIDE SEQUENCE [LARGE SCALE GENOMIC DNA]</scope>
    <source>
        <strain evidence="9 10">YIT 12060</strain>
    </source>
</reference>
<dbReference type="InterPro" id="IPR025857">
    <property type="entry name" value="MacB_PCD"/>
</dbReference>
<keyword evidence="10" id="KW-1185">Reference proteome</keyword>
<feature type="transmembrane region" description="Helical" evidence="6">
    <location>
        <begin position="434"/>
        <end position="453"/>
    </location>
</feature>
<dbReference type="Pfam" id="PF02687">
    <property type="entry name" value="FtsX"/>
    <property type="match status" value="2"/>
</dbReference>
<feature type="transmembrane region" description="Helical" evidence="6">
    <location>
        <begin position="385"/>
        <end position="407"/>
    </location>
</feature>
<accession>G5H787</accession>
<dbReference type="EMBL" id="ADLD01000009">
    <property type="protein sequence ID" value="EHB92726.1"/>
    <property type="molecule type" value="Genomic_DNA"/>
</dbReference>
<dbReference type="InterPro" id="IPR003838">
    <property type="entry name" value="ABC3_permease_C"/>
</dbReference>
<comment type="subcellular location">
    <subcellularLocation>
        <location evidence="1">Cell membrane</location>
        <topology evidence="1">Multi-pass membrane protein</topology>
    </subcellularLocation>
</comment>
<dbReference type="InterPro" id="IPR050250">
    <property type="entry name" value="Macrolide_Exporter_MacB"/>
</dbReference>
<feature type="transmembrane region" description="Helical" evidence="6">
    <location>
        <begin position="346"/>
        <end position="365"/>
    </location>
</feature>
<dbReference type="eggNOG" id="COG0577">
    <property type="taxonomic scope" value="Bacteria"/>
</dbReference>